<accession>A0AAW6U5Q3</accession>
<keyword evidence="3" id="KW-1185">Reference proteome</keyword>
<reference evidence="2" key="1">
    <citation type="submission" date="2023-05" db="EMBL/GenBank/DDBJ databases">
        <title>Mariniplasma microaerophilum sp. nov., a novel anaerobic mollicute isolated from terrestrial mud volcano, Taman Peninsula, Russia.</title>
        <authorList>
            <person name="Khomyakova M.A."/>
            <person name="Merkel A.Y."/>
            <person name="Slobodkin A.I."/>
        </authorList>
    </citation>
    <scope>NUCLEOTIDE SEQUENCE</scope>
    <source>
        <strain evidence="2">M4Ah</strain>
    </source>
</reference>
<evidence type="ECO:0000313" key="3">
    <source>
        <dbReference type="Proteomes" id="UP001431532"/>
    </source>
</evidence>
<keyword evidence="1" id="KW-0812">Transmembrane</keyword>
<comment type="caution">
    <text evidence="2">The sequence shown here is derived from an EMBL/GenBank/DDBJ whole genome shotgun (WGS) entry which is preliminary data.</text>
</comment>
<proteinExistence type="predicted"/>
<dbReference type="InterPro" id="IPR038690">
    <property type="entry name" value="NusG_2_sf"/>
</dbReference>
<protein>
    <recommendedName>
        <fullName evidence="4">NusG domain-containing protein</fullName>
    </recommendedName>
</protein>
<sequence>MNVRNKTQNKRDILLVSLLFVIMGGVFVAFRLFAFSEDASLAHVYYGSSNEPIVTIDFINYRTIKNYDQSVPSGYDSIYPIINEQEYTITILGDYTINGIRQEVVIKYDYGRKSVQIIEEQSPNNICSREGESTGWPLICLPNRIRVEFETNDEDFTV</sequence>
<dbReference type="Proteomes" id="UP001431532">
    <property type="component" value="Unassembled WGS sequence"/>
</dbReference>
<evidence type="ECO:0008006" key="4">
    <source>
        <dbReference type="Google" id="ProtNLM"/>
    </source>
</evidence>
<dbReference type="EMBL" id="JASCXW010000002">
    <property type="protein sequence ID" value="MDI6452245.1"/>
    <property type="molecule type" value="Genomic_DNA"/>
</dbReference>
<gene>
    <name evidence="2" type="ORF">QJ521_01605</name>
</gene>
<name>A0AAW6U5Q3_9MOLU</name>
<dbReference type="Gene3D" id="2.60.320.10">
    <property type="entry name" value="N-utilization substance G protein NusG, insert domain"/>
    <property type="match status" value="1"/>
</dbReference>
<dbReference type="AlphaFoldDB" id="A0AAW6U5Q3"/>
<evidence type="ECO:0000313" key="2">
    <source>
        <dbReference type="EMBL" id="MDI6452245.1"/>
    </source>
</evidence>
<keyword evidence="1" id="KW-1133">Transmembrane helix</keyword>
<dbReference type="RefSeq" id="WP_282838660.1">
    <property type="nucleotide sequence ID" value="NZ_JASCXW010000002.1"/>
</dbReference>
<feature type="transmembrane region" description="Helical" evidence="1">
    <location>
        <begin position="12"/>
        <end position="34"/>
    </location>
</feature>
<evidence type="ECO:0000256" key="1">
    <source>
        <dbReference type="SAM" id="Phobius"/>
    </source>
</evidence>
<keyword evidence="1" id="KW-0472">Membrane</keyword>
<organism evidence="2 3">
    <name type="scientific">Peloplasma aerotolerans</name>
    <dbReference type="NCBI Taxonomy" id="3044389"/>
    <lineage>
        <taxon>Bacteria</taxon>
        <taxon>Bacillati</taxon>
        <taxon>Mycoplasmatota</taxon>
        <taxon>Mollicutes</taxon>
        <taxon>Acholeplasmatales</taxon>
        <taxon>Acholeplasmataceae</taxon>
        <taxon>Peloplasma</taxon>
    </lineage>
</organism>